<dbReference type="EMBL" id="FOKU01000005">
    <property type="protein sequence ID" value="SFC08295.1"/>
    <property type="molecule type" value="Genomic_DNA"/>
</dbReference>
<protein>
    <submittedName>
        <fullName evidence="5">Thioredoxin reductase</fullName>
    </submittedName>
</protein>
<sequence>MEKDKIFDVIIIGGSYAGLSAAMSLGRSLKQTLVIDSGNPCNQKTPHSHNFLTQDGNTPKEISSLAKQQVEHYASVHFFEGFASEGVKKGNQFEVKTQSGHSFLGKKLIFASGIKDIMPDIKGFSDCWGKTVIHCPYCHGYEFKGKKTGIFAQGDRAFHLASLVNNLTNELTILTSGPASFSSEQSLMLKKHNIIVDEREIAEIEHQNGQMQKMVFQNGEKLDLDALYAAVPFQQHSQIPMDLGCELNEQGYIKTDMLQRTTVEGVYACGDNSSPMRSVANAVHFGNFTGAVVNKELTEALFN</sequence>
<dbReference type="OrthoDB" id="9806179at2"/>
<reference evidence="5 6" key="1">
    <citation type="submission" date="2016-11" db="EMBL/GenBank/DDBJ databases">
        <authorList>
            <person name="Varghese N."/>
            <person name="Submissions S."/>
        </authorList>
    </citation>
    <scope>NUCLEOTIDE SEQUENCE [LARGE SCALE GENOMIC DNA]</scope>
    <source>
        <strain evidence="5 6">CGMCC 1.12174</strain>
        <strain evidence="4 7">DSM 26351</strain>
    </source>
</reference>
<dbReference type="InterPro" id="IPR050097">
    <property type="entry name" value="Ferredoxin-NADP_redctase_2"/>
</dbReference>
<evidence type="ECO:0000256" key="1">
    <source>
        <dbReference type="ARBA" id="ARBA00022630"/>
    </source>
</evidence>
<dbReference type="Pfam" id="PF07992">
    <property type="entry name" value="Pyr_redox_2"/>
    <property type="match status" value="1"/>
</dbReference>
<dbReference type="PANTHER" id="PTHR48105">
    <property type="entry name" value="THIOREDOXIN REDUCTASE 1-RELATED-RELATED"/>
    <property type="match status" value="1"/>
</dbReference>
<dbReference type="PRINTS" id="PR00368">
    <property type="entry name" value="FADPNR"/>
</dbReference>
<evidence type="ECO:0000256" key="2">
    <source>
        <dbReference type="ARBA" id="ARBA00023002"/>
    </source>
</evidence>
<dbReference type="STRING" id="1055723.SAMN05216293_2861"/>
<dbReference type="Proteomes" id="UP000184031">
    <property type="component" value="Unassembled WGS sequence"/>
</dbReference>
<comment type="caution">
    <text evidence="5">The sequence shown here is derived from an EMBL/GenBank/DDBJ whole genome shotgun (WGS) entry which is preliminary data.</text>
</comment>
<dbReference type="GO" id="GO:0016491">
    <property type="term" value="F:oxidoreductase activity"/>
    <property type="evidence" value="ECO:0007669"/>
    <property type="project" value="UniProtKB-KW"/>
</dbReference>
<evidence type="ECO:0000313" key="4">
    <source>
        <dbReference type="EMBL" id="SFC08295.1"/>
    </source>
</evidence>
<dbReference type="EMBL" id="FRAT01000007">
    <property type="protein sequence ID" value="SHL16935.1"/>
    <property type="molecule type" value="Genomic_DNA"/>
</dbReference>
<keyword evidence="2" id="KW-0560">Oxidoreductase</keyword>
<keyword evidence="1" id="KW-0285">Flavoprotein</keyword>
<accession>A0A1M6YFW1</accession>
<keyword evidence="7" id="KW-1185">Reference proteome</keyword>
<feature type="domain" description="FAD/NAD(P)-binding" evidence="3">
    <location>
        <begin position="7"/>
        <end position="284"/>
    </location>
</feature>
<dbReference type="Proteomes" id="UP000198940">
    <property type="component" value="Unassembled WGS sequence"/>
</dbReference>
<organism evidence="5 6">
    <name type="scientific">Flagellimonas taeanensis</name>
    <dbReference type="NCBI Taxonomy" id="1005926"/>
    <lineage>
        <taxon>Bacteria</taxon>
        <taxon>Pseudomonadati</taxon>
        <taxon>Bacteroidota</taxon>
        <taxon>Flavobacteriia</taxon>
        <taxon>Flavobacteriales</taxon>
        <taxon>Flavobacteriaceae</taxon>
        <taxon>Flagellimonas</taxon>
    </lineage>
</organism>
<evidence type="ECO:0000313" key="5">
    <source>
        <dbReference type="EMBL" id="SHL16935.1"/>
    </source>
</evidence>
<dbReference type="InterPro" id="IPR023753">
    <property type="entry name" value="FAD/NAD-binding_dom"/>
</dbReference>
<dbReference type="RefSeq" id="WP_072881001.1">
    <property type="nucleotide sequence ID" value="NZ_FOKU01000005.1"/>
</dbReference>
<name>A0A1M6YFW1_9FLAO</name>
<proteinExistence type="predicted"/>
<dbReference type="InterPro" id="IPR036188">
    <property type="entry name" value="FAD/NAD-bd_sf"/>
</dbReference>
<dbReference type="Gene3D" id="3.50.50.60">
    <property type="entry name" value="FAD/NAD(P)-binding domain"/>
    <property type="match status" value="2"/>
</dbReference>
<gene>
    <name evidence="4" type="ORF">SAMN04487891_105257</name>
    <name evidence="5" type="ORF">SAMN05216293_2861</name>
</gene>
<evidence type="ECO:0000259" key="3">
    <source>
        <dbReference type="Pfam" id="PF07992"/>
    </source>
</evidence>
<dbReference type="AlphaFoldDB" id="A0A1M6YFW1"/>
<evidence type="ECO:0000313" key="6">
    <source>
        <dbReference type="Proteomes" id="UP000184031"/>
    </source>
</evidence>
<dbReference type="SUPFAM" id="SSF51905">
    <property type="entry name" value="FAD/NAD(P)-binding domain"/>
    <property type="match status" value="1"/>
</dbReference>
<dbReference type="PRINTS" id="PR00469">
    <property type="entry name" value="PNDRDTASEII"/>
</dbReference>
<evidence type="ECO:0000313" key="7">
    <source>
        <dbReference type="Proteomes" id="UP000198940"/>
    </source>
</evidence>